<name>A0A8J5T331_HOMAM</name>
<accession>A0A8J5T331</accession>
<evidence type="ECO:0000313" key="2">
    <source>
        <dbReference type="Proteomes" id="UP000747542"/>
    </source>
</evidence>
<evidence type="ECO:0000313" key="1">
    <source>
        <dbReference type="EMBL" id="KAG7172349.1"/>
    </source>
</evidence>
<dbReference type="EMBL" id="JAHLQT010011563">
    <property type="protein sequence ID" value="KAG7172349.1"/>
    <property type="molecule type" value="Genomic_DNA"/>
</dbReference>
<gene>
    <name evidence="1" type="ORF">Hamer_G009722</name>
</gene>
<feature type="non-terminal residue" evidence="1">
    <location>
        <position position="120"/>
    </location>
</feature>
<dbReference type="AlphaFoldDB" id="A0A8J5T331"/>
<proteinExistence type="predicted"/>
<reference evidence="1" key="1">
    <citation type="journal article" date="2021" name="Sci. Adv.">
        <title>The American lobster genome reveals insights on longevity, neural, and immune adaptations.</title>
        <authorList>
            <person name="Polinski J.M."/>
            <person name="Zimin A.V."/>
            <person name="Clark K.F."/>
            <person name="Kohn A.B."/>
            <person name="Sadowski N."/>
            <person name="Timp W."/>
            <person name="Ptitsyn A."/>
            <person name="Khanna P."/>
            <person name="Romanova D.Y."/>
            <person name="Williams P."/>
            <person name="Greenwood S.J."/>
            <person name="Moroz L.L."/>
            <person name="Walt D.R."/>
            <person name="Bodnar A.G."/>
        </authorList>
    </citation>
    <scope>NUCLEOTIDE SEQUENCE</scope>
    <source>
        <strain evidence="1">GMGI-L3</strain>
    </source>
</reference>
<sequence>LHRGHVRIEDELEQELVVWIACRHHVLEITKQFFSFDLWVNWKSWELFCILSLQKAVEPTSLVSIRTSYRSKHLMTGSILKPKERIWYKTSSAQSKDFSRRQTLASFHSSLTEQMQDYGY</sequence>
<organism evidence="1 2">
    <name type="scientific">Homarus americanus</name>
    <name type="common">American lobster</name>
    <dbReference type="NCBI Taxonomy" id="6706"/>
    <lineage>
        <taxon>Eukaryota</taxon>
        <taxon>Metazoa</taxon>
        <taxon>Ecdysozoa</taxon>
        <taxon>Arthropoda</taxon>
        <taxon>Crustacea</taxon>
        <taxon>Multicrustacea</taxon>
        <taxon>Malacostraca</taxon>
        <taxon>Eumalacostraca</taxon>
        <taxon>Eucarida</taxon>
        <taxon>Decapoda</taxon>
        <taxon>Pleocyemata</taxon>
        <taxon>Astacidea</taxon>
        <taxon>Nephropoidea</taxon>
        <taxon>Nephropidae</taxon>
        <taxon>Homarus</taxon>
    </lineage>
</organism>
<comment type="caution">
    <text evidence="1">The sequence shown here is derived from an EMBL/GenBank/DDBJ whole genome shotgun (WGS) entry which is preliminary data.</text>
</comment>
<keyword evidence="2" id="KW-1185">Reference proteome</keyword>
<feature type="non-terminal residue" evidence="1">
    <location>
        <position position="1"/>
    </location>
</feature>
<protein>
    <submittedName>
        <fullName evidence="1">Uncharacterized protein</fullName>
    </submittedName>
</protein>
<dbReference type="Proteomes" id="UP000747542">
    <property type="component" value="Unassembled WGS sequence"/>
</dbReference>